<sequence length="199" mass="22047">MGDDLKNGRADLGKEQGRTKRAVAEKAVVLMVERTKKDLKIQIIIRLGRIRRAVPTGDPKDEQWNGSRTAEEANRIETCSRTTRAGTGQRTGGKAELRVAVVSSGDYELQSANPMRIYERPPVFVVLQCLAELSSALIQSTSGKQYEAREKKIEEASYQGSGSPMTELLASRRTSIYLSRLSKEKIKRRIGPLSTAILV</sequence>
<proteinExistence type="predicted"/>
<evidence type="ECO:0000313" key="2">
    <source>
        <dbReference type="Proteomes" id="UP001143856"/>
    </source>
</evidence>
<name>A0ACC1PQC5_9PEZI</name>
<dbReference type="EMBL" id="JAPDGR010000061">
    <property type="protein sequence ID" value="KAJ2997329.1"/>
    <property type="molecule type" value="Genomic_DNA"/>
</dbReference>
<comment type="caution">
    <text evidence="1">The sequence shown here is derived from an EMBL/GenBank/DDBJ whole genome shotgun (WGS) entry which is preliminary data.</text>
</comment>
<protein>
    <submittedName>
        <fullName evidence="1">Uncharacterized protein</fullName>
    </submittedName>
</protein>
<gene>
    <name evidence="1" type="ORF">NUW58_g680</name>
</gene>
<reference evidence="1" key="1">
    <citation type="submission" date="2022-10" db="EMBL/GenBank/DDBJ databases">
        <title>Genome Sequence of Xylaria curta.</title>
        <authorList>
            <person name="Buettner E."/>
        </authorList>
    </citation>
    <scope>NUCLEOTIDE SEQUENCE</scope>
    <source>
        <strain evidence="1">Babe10</strain>
    </source>
</reference>
<keyword evidence="2" id="KW-1185">Reference proteome</keyword>
<organism evidence="1 2">
    <name type="scientific">Xylaria curta</name>
    <dbReference type="NCBI Taxonomy" id="42375"/>
    <lineage>
        <taxon>Eukaryota</taxon>
        <taxon>Fungi</taxon>
        <taxon>Dikarya</taxon>
        <taxon>Ascomycota</taxon>
        <taxon>Pezizomycotina</taxon>
        <taxon>Sordariomycetes</taxon>
        <taxon>Xylariomycetidae</taxon>
        <taxon>Xylariales</taxon>
        <taxon>Xylariaceae</taxon>
        <taxon>Xylaria</taxon>
    </lineage>
</organism>
<dbReference type="Proteomes" id="UP001143856">
    <property type="component" value="Unassembled WGS sequence"/>
</dbReference>
<evidence type="ECO:0000313" key="1">
    <source>
        <dbReference type="EMBL" id="KAJ2997329.1"/>
    </source>
</evidence>
<accession>A0ACC1PQC5</accession>